<evidence type="ECO:0000259" key="12">
    <source>
        <dbReference type="SMART" id="SM00756"/>
    </source>
</evidence>
<dbReference type="PANTHER" id="PTHR34573">
    <property type="entry name" value="VKC DOMAIN-CONTAINING PROTEIN"/>
    <property type="match status" value="1"/>
</dbReference>
<evidence type="ECO:0000256" key="7">
    <source>
        <dbReference type="ARBA" id="ARBA00023136"/>
    </source>
</evidence>
<feature type="transmembrane region" description="Helical" evidence="11">
    <location>
        <begin position="73"/>
        <end position="100"/>
    </location>
</feature>
<dbReference type="SMART" id="SM00756">
    <property type="entry name" value="VKc"/>
    <property type="match status" value="1"/>
</dbReference>
<evidence type="ECO:0000256" key="3">
    <source>
        <dbReference type="ARBA" id="ARBA00022692"/>
    </source>
</evidence>
<protein>
    <recommendedName>
        <fullName evidence="12">Vitamin K epoxide reductase domain-containing protein</fullName>
    </recommendedName>
</protein>
<keyword evidence="8" id="KW-1015">Disulfide bond</keyword>
<comment type="caution">
    <text evidence="13">The sequence shown here is derived from an EMBL/GenBank/DDBJ whole genome shotgun (WGS) entry which is preliminary data.</text>
</comment>
<evidence type="ECO:0000256" key="5">
    <source>
        <dbReference type="ARBA" id="ARBA00022989"/>
    </source>
</evidence>
<dbReference type="Gene3D" id="1.20.1440.130">
    <property type="entry name" value="VKOR domain"/>
    <property type="match status" value="1"/>
</dbReference>
<reference evidence="13 14" key="1">
    <citation type="submission" date="2018-11" db="EMBL/GenBank/DDBJ databases">
        <authorList>
            <person name="Li F."/>
        </authorList>
    </citation>
    <scope>NUCLEOTIDE SEQUENCE [LARGE SCALE GENOMIC DNA]</scope>
    <source>
        <strain evidence="13 14">Gsoil 818</strain>
    </source>
</reference>
<dbReference type="InterPro" id="IPR038354">
    <property type="entry name" value="VKOR_sf"/>
</dbReference>
<gene>
    <name evidence="13" type="ORF">EFL26_18520</name>
</gene>
<accession>A0A3N0GK11</accession>
<dbReference type="InterPro" id="IPR012932">
    <property type="entry name" value="VKOR"/>
</dbReference>
<evidence type="ECO:0000256" key="6">
    <source>
        <dbReference type="ARBA" id="ARBA00023002"/>
    </source>
</evidence>
<keyword evidence="9" id="KW-0676">Redox-active center</keyword>
<dbReference type="Pfam" id="PF07884">
    <property type="entry name" value="VKOR"/>
    <property type="match status" value="1"/>
</dbReference>
<evidence type="ECO:0000256" key="11">
    <source>
        <dbReference type="SAM" id="Phobius"/>
    </source>
</evidence>
<feature type="compositionally biased region" description="Low complexity" evidence="10">
    <location>
        <begin position="38"/>
        <end position="50"/>
    </location>
</feature>
<evidence type="ECO:0000256" key="8">
    <source>
        <dbReference type="ARBA" id="ARBA00023157"/>
    </source>
</evidence>
<name>A0A3N0GK11_9ACTN</name>
<evidence type="ECO:0000256" key="1">
    <source>
        <dbReference type="ARBA" id="ARBA00004141"/>
    </source>
</evidence>
<evidence type="ECO:0000313" key="14">
    <source>
        <dbReference type="Proteomes" id="UP000279994"/>
    </source>
</evidence>
<dbReference type="PANTHER" id="PTHR34573:SF1">
    <property type="entry name" value="VITAMIN K EPOXIDE REDUCTASE DOMAIN-CONTAINING PROTEIN"/>
    <property type="match status" value="1"/>
</dbReference>
<dbReference type="Proteomes" id="UP000279994">
    <property type="component" value="Unassembled WGS sequence"/>
</dbReference>
<keyword evidence="3 11" id="KW-0812">Transmembrane</keyword>
<evidence type="ECO:0000256" key="9">
    <source>
        <dbReference type="ARBA" id="ARBA00023284"/>
    </source>
</evidence>
<keyword evidence="14" id="KW-1185">Reference proteome</keyword>
<dbReference type="EMBL" id="RJSF01000044">
    <property type="protein sequence ID" value="RNM12814.1"/>
    <property type="molecule type" value="Genomic_DNA"/>
</dbReference>
<comment type="subcellular location">
    <subcellularLocation>
        <location evidence="1">Membrane</location>
        <topology evidence="1">Multi-pass membrane protein</topology>
    </subcellularLocation>
</comment>
<feature type="transmembrane region" description="Helical" evidence="11">
    <location>
        <begin position="120"/>
        <end position="140"/>
    </location>
</feature>
<feature type="transmembrane region" description="Helical" evidence="11">
    <location>
        <begin position="152"/>
        <end position="173"/>
    </location>
</feature>
<dbReference type="GO" id="GO:0048038">
    <property type="term" value="F:quinone binding"/>
    <property type="evidence" value="ECO:0007669"/>
    <property type="project" value="UniProtKB-KW"/>
</dbReference>
<feature type="transmembrane region" description="Helical" evidence="11">
    <location>
        <begin position="179"/>
        <end position="202"/>
    </location>
</feature>
<sequence>MHVLQRYADHDQRDDRQADHGGEHPVGVEQRLHGSEGTGTPVTRRTGRSPSTRDRCRARRAGNCQSVPRSRSIVVALALAGAVVAAYLVLVQTDVVAHAWDPVFGRGSDRVLRSSVSRSLPFPDAALGLVAYLLEAALALTGRGNRWQRRPVLPLLYDATALGLGAAAVLLVLLQATVVGHWCLLCLCSAALSLAIVAVGRLREGRAAVRRVRVARGSGHSWRAALTDLGPA</sequence>
<evidence type="ECO:0000256" key="4">
    <source>
        <dbReference type="ARBA" id="ARBA00022719"/>
    </source>
</evidence>
<keyword evidence="6" id="KW-0560">Oxidoreductase</keyword>
<keyword evidence="4" id="KW-0874">Quinone</keyword>
<evidence type="ECO:0000256" key="10">
    <source>
        <dbReference type="SAM" id="MobiDB-lite"/>
    </source>
</evidence>
<proteinExistence type="inferred from homology"/>
<feature type="compositionally biased region" description="Basic and acidic residues" evidence="10">
    <location>
        <begin position="7"/>
        <end position="23"/>
    </location>
</feature>
<dbReference type="AlphaFoldDB" id="A0A3N0GK11"/>
<comment type="similarity">
    <text evidence="2">Belongs to the VKOR family.</text>
</comment>
<evidence type="ECO:0000256" key="2">
    <source>
        <dbReference type="ARBA" id="ARBA00006214"/>
    </source>
</evidence>
<feature type="domain" description="Vitamin K epoxide reductase" evidence="12">
    <location>
        <begin position="67"/>
        <end position="204"/>
    </location>
</feature>
<feature type="region of interest" description="Disordered" evidence="10">
    <location>
        <begin position="1"/>
        <end position="62"/>
    </location>
</feature>
<keyword evidence="7 11" id="KW-0472">Membrane</keyword>
<evidence type="ECO:0000313" key="13">
    <source>
        <dbReference type="EMBL" id="RNM12814.1"/>
    </source>
</evidence>
<dbReference type="GO" id="GO:0016491">
    <property type="term" value="F:oxidoreductase activity"/>
    <property type="evidence" value="ECO:0007669"/>
    <property type="project" value="UniProtKB-KW"/>
</dbReference>
<organism evidence="13 14">
    <name type="scientific">Nocardioides pocheonensis</name>
    <dbReference type="NCBI Taxonomy" id="661485"/>
    <lineage>
        <taxon>Bacteria</taxon>
        <taxon>Bacillati</taxon>
        <taxon>Actinomycetota</taxon>
        <taxon>Actinomycetes</taxon>
        <taxon>Propionibacteriales</taxon>
        <taxon>Nocardioidaceae</taxon>
        <taxon>Nocardioides</taxon>
    </lineage>
</organism>
<dbReference type="GO" id="GO:0016020">
    <property type="term" value="C:membrane"/>
    <property type="evidence" value="ECO:0007669"/>
    <property type="project" value="UniProtKB-SubCell"/>
</dbReference>
<keyword evidence="5 11" id="KW-1133">Transmembrane helix</keyword>